<organism evidence="6 7">
    <name type="scientific">Kipferlia bialata</name>
    <dbReference type="NCBI Taxonomy" id="797122"/>
    <lineage>
        <taxon>Eukaryota</taxon>
        <taxon>Metamonada</taxon>
        <taxon>Carpediemonas-like organisms</taxon>
        <taxon>Kipferlia</taxon>
    </lineage>
</organism>
<proteinExistence type="inferred from homology"/>
<evidence type="ECO:0000313" key="7">
    <source>
        <dbReference type="Proteomes" id="UP000265618"/>
    </source>
</evidence>
<dbReference type="EMBL" id="BDIP01003696">
    <property type="protein sequence ID" value="GIQ88019.1"/>
    <property type="molecule type" value="Genomic_DNA"/>
</dbReference>
<dbReference type="GO" id="GO:0006508">
    <property type="term" value="P:proteolysis"/>
    <property type="evidence" value="ECO:0007669"/>
    <property type="project" value="UniProtKB-KW"/>
</dbReference>
<evidence type="ECO:0000256" key="2">
    <source>
        <dbReference type="ARBA" id="ARBA00022670"/>
    </source>
</evidence>
<keyword evidence="3" id="KW-0732">Signal</keyword>
<name>A0A9K3GLD4_9EUKA</name>
<keyword evidence="5" id="KW-0325">Glycoprotein</keyword>
<accession>A0A9K3GLD4</accession>
<evidence type="ECO:0000256" key="1">
    <source>
        <dbReference type="ARBA" id="ARBA00011079"/>
    </source>
</evidence>
<dbReference type="InterPro" id="IPR008758">
    <property type="entry name" value="Peptidase_S28"/>
</dbReference>
<dbReference type="OrthoDB" id="6744928at2759"/>
<dbReference type="SUPFAM" id="SSF53474">
    <property type="entry name" value="alpha/beta-Hydrolases"/>
    <property type="match status" value="1"/>
</dbReference>
<dbReference type="Pfam" id="PF05577">
    <property type="entry name" value="Peptidase_S28"/>
    <property type="match status" value="1"/>
</dbReference>
<comment type="caution">
    <text evidence="6">The sequence shown here is derived from an EMBL/GenBank/DDBJ whole genome shotgun (WGS) entry which is preliminary data.</text>
</comment>
<reference evidence="6 7" key="1">
    <citation type="journal article" date="2018" name="PLoS ONE">
        <title>The draft genome of Kipferlia bialata reveals reductive genome evolution in fornicate parasites.</title>
        <authorList>
            <person name="Tanifuji G."/>
            <person name="Takabayashi S."/>
            <person name="Kume K."/>
            <person name="Takagi M."/>
            <person name="Nakayama T."/>
            <person name="Kamikawa R."/>
            <person name="Inagaki Y."/>
            <person name="Hashimoto T."/>
        </authorList>
    </citation>
    <scope>NUCLEOTIDE SEQUENCE [LARGE SCALE GENOMIC DNA]</scope>
    <source>
        <strain evidence="6">NY0173</strain>
    </source>
</reference>
<comment type="similarity">
    <text evidence="1">Belongs to the peptidase S28 family.</text>
</comment>
<dbReference type="AlphaFoldDB" id="A0A9K3GLD4"/>
<feature type="non-terminal residue" evidence="6">
    <location>
        <position position="1"/>
    </location>
</feature>
<dbReference type="PANTHER" id="PTHR11010">
    <property type="entry name" value="PROTEASE S28 PRO-X CARBOXYPEPTIDASE-RELATED"/>
    <property type="match status" value="1"/>
</dbReference>
<keyword evidence="2" id="KW-0645">Protease</keyword>
<dbReference type="Gene3D" id="3.40.50.1820">
    <property type="entry name" value="alpha/beta hydrolase"/>
    <property type="match status" value="1"/>
</dbReference>
<gene>
    <name evidence="6" type="ORF">KIPB_010176</name>
</gene>
<dbReference type="Proteomes" id="UP000265618">
    <property type="component" value="Unassembled WGS sequence"/>
</dbReference>
<dbReference type="InterPro" id="IPR029058">
    <property type="entry name" value="AB_hydrolase_fold"/>
</dbReference>
<evidence type="ECO:0000256" key="3">
    <source>
        <dbReference type="ARBA" id="ARBA00022729"/>
    </source>
</evidence>
<keyword evidence="4" id="KW-0378">Hydrolase</keyword>
<dbReference type="GO" id="GO:0070008">
    <property type="term" value="F:serine-type exopeptidase activity"/>
    <property type="evidence" value="ECO:0007669"/>
    <property type="project" value="InterPro"/>
</dbReference>
<sequence>YFKQRHLSATEDVAEDAVAHWFNSQLVDHFDKTNTDVWAQKFYVNDTYYAPGGPVLFFLGGEGPESPRTLSGAFYINTFAKELGALMVAIEHRYYGESMPVDELTNEKMVYLSSAQALADFATFRAWFPTAYSMYSTTEDAAWIAIGGSYSGSLAAWLRLRYPHLIAGALGSSAPVEATVDYHQYYDVVQVIL</sequence>
<protein>
    <submittedName>
        <fullName evidence="6">Peptidase S28</fullName>
    </submittedName>
</protein>
<dbReference type="PANTHER" id="PTHR11010:SF117">
    <property type="entry name" value="SERINE PROTEASE 16"/>
    <property type="match status" value="1"/>
</dbReference>
<evidence type="ECO:0000313" key="6">
    <source>
        <dbReference type="EMBL" id="GIQ88019.1"/>
    </source>
</evidence>
<evidence type="ECO:0000256" key="5">
    <source>
        <dbReference type="ARBA" id="ARBA00023180"/>
    </source>
</evidence>
<dbReference type="GO" id="GO:0008239">
    <property type="term" value="F:dipeptidyl-peptidase activity"/>
    <property type="evidence" value="ECO:0007669"/>
    <property type="project" value="TreeGrafter"/>
</dbReference>
<evidence type="ECO:0000256" key="4">
    <source>
        <dbReference type="ARBA" id="ARBA00022801"/>
    </source>
</evidence>
<keyword evidence="7" id="KW-1185">Reference proteome</keyword>